<sequence>MGQLLCLWGVEVGLFRFLMELIASHLFLTVRKWRNYSMIYAVSQQKCGDKRVRSTTWRGPKTPPNMERSEVVTSWWWCAKVKGQLVEVTAGTLAAFKARIFAMCDQSPFQLTSFFQLCWNLDFVSEFLQQKPEREKDSNQSKSNRRQIGIQIPQIQISSFLQMASKRILKELKDLQKDPPTSCSAGHFNQNKDVVQVLEGEDTLAVIRANCASRDQ</sequence>
<protein>
    <submittedName>
        <fullName evidence="1">Uncharacterized protein</fullName>
    </submittedName>
</protein>
<proteinExistence type="predicted"/>
<name>A0ACB7ZFM1_9ERIC</name>
<dbReference type="Proteomes" id="UP000828048">
    <property type="component" value="Chromosome 12"/>
</dbReference>
<evidence type="ECO:0000313" key="2">
    <source>
        <dbReference type="Proteomes" id="UP000828048"/>
    </source>
</evidence>
<dbReference type="EMBL" id="CM037162">
    <property type="protein sequence ID" value="KAH7864659.1"/>
    <property type="molecule type" value="Genomic_DNA"/>
</dbReference>
<accession>A0ACB7ZFM1</accession>
<evidence type="ECO:0000313" key="1">
    <source>
        <dbReference type="EMBL" id="KAH7864659.1"/>
    </source>
</evidence>
<reference evidence="1 2" key="1">
    <citation type="journal article" date="2021" name="Hortic Res">
        <title>High-quality reference genome and annotation aids understanding of berry development for evergreen blueberry (Vaccinium darrowii).</title>
        <authorList>
            <person name="Yu J."/>
            <person name="Hulse-Kemp A.M."/>
            <person name="Babiker E."/>
            <person name="Staton M."/>
        </authorList>
    </citation>
    <scope>NUCLEOTIDE SEQUENCE [LARGE SCALE GENOMIC DNA]</scope>
    <source>
        <strain evidence="2">cv. NJ 8807/NJ 8810</strain>
        <tissue evidence="1">Young leaf</tissue>
    </source>
</reference>
<keyword evidence="2" id="KW-1185">Reference proteome</keyword>
<comment type="caution">
    <text evidence="1">The sequence shown here is derived from an EMBL/GenBank/DDBJ whole genome shotgun (WGS) entry which is preliminary data.</text>
</comment>
<gene>
    <name evidence="1" type="ORF">Vadar_032311</name>
</gene>
<organism evidence="1 2">
    <name type="scientific">Vaccinium darrowii</name>
    <dbReference type="NCBI Taxonomy" id="229202"/>
    <lineage>
        <taxon>Eukaryota</taxon>
        <taxon>Viridiplantae</taxon>
        <taxon>Streptophyta</taxon>
        <taxon>Embryophyta</taxon>
        <taxon>Tracheophyta</taxon>
        <taxon>Spermatophyta</taxon>
        <taxon>Magnoliopsida</taxon>
        <taxon>eudicotyledons</taxon>
        <taxon>Gunneridae</taxon>
        <taxon>Pentapetalae</taxon>
        <taxon>asterids</taxon>
        <taxon>Ericales</taxon>
        <taxon>Ericaceae</taxon>
        <taxon>Vaccinioideae</taxon>
        <taxon>Vaccinieae</taxon>
        <taxon>Vaccinium</taxon>
    </lineage>
</organism>